<comment type="pathway">
    <text evidence="1 9">Cofactor biosynthesis; NAD(+) biosynthesis; nicotinate D-ribonucleotide from nicotinate: step 1/1.</text>
</comment>
<dbReference type="AlphaFoldDB" id="A0A5J5L143"/>
<evidence type="ECO:0000256" key="2">
    <source>
        <dbReference type="ARBA" id="ARBA00010897"/>
    </source>
</evidence>
<dbReference type="Gene3D" id="3.20.140.10">
    <property type="entry name" value="nicotinate phosphoribosyltransferase"/>
    <property type="match status" value="1"/>
</dbReference>
<accession>A0A5J5L143</accession>
<dbReference type="PANTHER" id="PTHR11098">
    <property type="entry name" value="NICOTINATE PHOSPHORIBOSYLTRANSFERASE"/>
    <property type="match status" value="1"/>
</dbReference>
<dbReference type="NCBIfam" id="NF009131">
    <property type="entry name" value="PRK12484.1"/>
    <property type="match status" value="1"/>
</dbReference>
<dbReference type="PANTHER" id="PTHR11098:SF8">
    <property type="entry name" value="NICOTINATE PHOSPHORIBOSYLTRANSFERASE PNCB1"/>
    <property type="match status" value="1"/>
</dbReference>
<dbReference type="NCBIfam" id="TIGR01513">
    <property type="entry name" value="NAPRTase_put"/>
    <property type="match status" value="1"/>
</dbReference>
<dbReference type="NCBIfam" id="NF006698">
    <property type="entry name" value="PRK09243.1-5"/>
    <property type="match status" value="1"/>
</dbReference>
<dbReference type="GO" id="GO:0016757">
    <property type="term" value="F:glycosyltransferase activity"/>
    <property type="evidence" value="ECO:0007669"/>
    <property type="project" value="UniProtKB-KW"/>
</dbReference>
<evidence type="ECO:0000256" key="1">
    <source>
        <dbReference type="ARBA" id="ARBA00004952"/>
    </source>
</evidence>
<dbReference type="InterPro" id="IPR041525">
    <property type="entry name" value="N/Namide_PRibTrfase"/>
</dbReference>
<keyword evidence="5 9" id="KW-0436">Ligase</keyword>
<comment type="catalytic activity">
    <reaction evidence="8 9">
        <text>5-phospho-alpha-D-ribose 1-diphosphate + nicotinate + ATP + H2O = nicotinate beta-D-ribonucleotide + ADP + phosphate + diphosphate</text>
        <dbReference type="Rhea" id="RHEA:36163"/>
        <dbReference type="ChEBI" id="CHEBI:15377"/>
        <dbReference type="ChEBI" id="CHEBI:30616"/>
        <dbReference type="ChEBI" id="CHEBI:32544"/>
        <dbReference type="ChEBI" id="CHEBI:33019"/>
        <dbReference type="ChEBI" id="CHEBI:43474"/>
        <dbReference type="ChEBI" id="CHEBI:57502"/>
        <dbReference type="ChEBI" id="CHEBI:58017"/>
        <dbReference type="ChEBI" id="CHEBI:456216"/>
        <dbReference type="EC" id="6.3.4.21"/>
    </reaction>
</comment>
<dbReference type="GO" id="GO:0034355">
    <property type="term" value="P:NAD+ biosynthetic process via the salvage pathway"/>
    <property type="evidence" value="ECO:0007669"/>
    <property type="project" value="TreeGrafter"/>
</dbReference>
<feature type="domain" description="Nicotinate phosphoribosyltransferase N-terminal" evidence="12">
    <location>
        <begin position="48"/>
        <end position="172"/>
    </location>
</feature>
<keyword evidence="6 9" id="KW-0662">Pyridine nucleotide biosynthesis</keyword>
<dbReference type="SUPFAM" id="SSF51690">
    <property type="entry name" value="Nicotinate/Quinolinate PRTase C-terminal domain-like"/>
    <property type="match status" value="1"/>
</dbReference>
<dbReference type="Pfam" id="PF17767">
    <property type="entry name" value="NAPRTase_N"/>
    <property type="match status" value="1"/>
</dbReference>
<evidence type="ECO:0000256" key="4">
    <source>
        <dbReference type="ARBA" id="ARBA00022553"/>
    </source>
</evidence>
<dbReference type="EMBL" id="SZWF01000001">
    <property type="protein sequence ID" value="KAA9395667.1"/>
    <property type="molecule type" value="Genomic_DNA"/>
</dbReference>
<dbReference type="Pfam" id="PF04095">
    <property type="entry name" value="NAPRTase"/>
    <property type="match status" value="1"/>
</dbReference>
<organism evidence="13 14">
    <name type="scientific">Kocuria coralli</name>
    <dbReference type="NCBI Taxonomy" id="1461025"/>
    <lineage>
        <taxon>Bacteria</taxon>
        <taxon>Bacillati</taxon>
        <taxon>Actinomycetota</taxon>
        <taxon>Actinomycetes</taxon>
        <taxon>Micrococcales</taxon>
        <taxon>Micrococcaceae</taxon>
        <taxon>Kocuria</taxon>
    </lineage>
</organism>
<evidence type="ECO:0000313" key="13">
    <source>
        <dbReference type="EMBL" id="KAA9395667.1"/>
    </source>
</evidence>
<evidence type="ECO:0000313" key="14">
    <source>
        <dbReference type="Proteomes" id="UP000325957"/>
    </source>
</evidence>
<dbReference type="GO" id="GO:0004516">
    <property type="term" value="F:nicotinate phosphoribosyltransferase activity"/>
    <property type="evidence" value="ECO:0007669"/>
    <property type="project" value="UniProtKB-UniRule"/>
</dbReference>
<dbReference type="OrthoDB" id="9770610at2"/>
<protein>
    <recommendedName>
        <fullName evidence="3 9">Nicotinate phosphoribosyltransferase</fullName>
        <ecNumber evidence="3 9">6.3.4.21</ecNumber>
    </recommendedName>
</protein>
<dbReference type="InterPro" id="IPR006405">
    <property type="entry name" value="Nic_PRibTrfase_pncB"/>
</dbReference>
<dbReference type="PIRSF" id="PIRSF000484">
    <property type="entry name" value="NAPRT"/>
    <property type="match status" value="1"/>
</dbReference>
<comment type="similarity">
    <text evidence="2 9">Belongs to the NAPRTase family.</text>
</comment>
<proteinExistence type="inferred from homology"/>
<dbReference type="SUPFAM" id="SSF54675">
    <property type="entry name" value="Nicotinate/Quinolinate PRTase N-terminal domain-like"/>
    <property type="match status" value="1"/>
</dbReference>
<keyword evidence="7 9" id="KW-0808">Transferase</keyword>
<evidence type="ECO:0000259" key="11">
    <source>
        <dbReference type="Pfam" id="PF04095"/>
    </source>
</evidence>
<dbReference type="Gene3D" id="3.20.20.70">
    <property type="entry name" value="Aldolase class I"/>
    <property type="match status" value="1"/>
</dbReference>
<dbReference type="InterPro" id="IPR007229">
    <property type="entry name" value="Nic_PRibTrfase-Fam"/>
</dbReference>
<comment type="function">
    <text evidence="9">Catalyzes the first step in the biosynthesis of NAD from nicotinic acid, the ATP-dependent synthesis of beta-nicotinate D-ribonucleotide from nicotinate and 5-phospho-D-ribose 1-phosphate.</text>
</comment>
<feature type="region of interest" description="Disordered" evidence="10">
    <location>
        <begin position="1"/>
        <end position="43"/>
    </location>
</feature>
<comment type="PTM">
    <text evidence="9">Transiently phosphorylated on a His residue during the reaction cycle. Phosphorylation strongly increases the affinity for substrates and increases the rate of nicotinate D-ribonucleotide production. Dephosphorylation regenerates the low-affinity form of the enzyme, leading to product release.</text>
</comment>
<evidence type="ECO:0000256" key="10">
    <source>
        <dbReference type="SAM" id="MobiDB-lite"/>
    </source>
</evidence>
<gene>
    <name evidence="13" type="ORF">FCK90_01230</name>
</gene>
<feature type="domain" description="Nicotinate/nicotinamide phosphoribosyltransferase" evidence="11">
    <location>
        <begin position="193"/>
        <end position="314"/>
    </location>
</feature>
<evidence type="ECO:0000259" key="12">
    <source>
        <dbReference type="Pfam" id="PF17767"/>
    </source>
</evidence>
<evidence type="ECO:0000256" key="3">
    <source>
        <dbReference type="ARBA" id="ARBA00013236"/>
    </source>
</evidence>
<evidence type="ECO:0000256" key="9">
    <source>
        <dbReference type="RuleBase" id="RU365100"/>
    </source>
</evidence>
<dbReference type="Proteomes" id="UP000325957">
    <property type="component" value="Unassembled WGS sequence"/>
</dbReference>
<keyword evidence="4" id="KW-0597">Phosphoprotein</keyword>
<dbReference type="InterPro" id="IPR013785">
    <property type="entry name" value="Aldolase_TIM"/>
</dbReference>
<dbReference type="GO" id="GO:0005829">
    <property type="term" value="C:cytosol"/>
    <property type="evidence" value="ECO:0007669"/>
    <property type="project" value="TreeGrafter"/>
</dbReference>
<evidence type="ECO:0000256" key="5">
    <source>
        <dbReference type="ARBA" id="ARBA00022598"/>
    </source>
</evidence>
<reference evidence="13 14" key="1">
    <citation type="submission" date="2019-05" db="EMBL/GenBank/DDBJ databases">
        <title>Kocuria coralli sp. nov., a novel actinobacterium isolated from coral reef seawater.</title>
        <authorList>
            <person name="Li J."/>
        </authorList>
    </citation>
    <scope>NUCLEOTIDE SEQUENCE [LARGE SCALE GENOMIC DNA]</scope>
    <source>
        <strain evidence="13 14">SCSIO 13007</strain>
    </source>
</reference>
<evidence type="ECO:0000256" key="7">
    <source>
        <dbReference type="ARBA" id="ARBA00022679"/>
    </source>
</evidence>
<evidence type="ECO:0000256" key="6">
    <source>
        <dbReference type="ARBA" id="ARBA00022642"/>
    </source>
</evidence>
<keyword evidence="13" id="KW-0328">Glycosyltransferase</keyword>
<dbReference type="EC" id="6.3.4.21" evidence="3 9"/>
<comment type="caution">
    <text evidence="13">The sequence shown here is derived from an EMBL/GenBank/DDBJ whole genome shotgun (WGS) entry which is preliminary data.</text>
</comment>
<dbReference type="InterPro" id="IPR036068">
    <property type="entry name" value="Nicotinate_pribotase-like_C"/>
</dbReference>
<dbReference type="InterPro" id="IPR040727">
    <property type="entry name" value="NAPRTase_N"/>
</dbReference>
<keyword evidence="14" id="KW-1185">Reference proteome</keyword>
<evidence type="ECO:0000256" key="8">
    <source>
        <dbReference type="ARBA" id="ARBA00048668"/>
    </source>
</evidence>
<sequence length="475" mass="50727">MIPHGRCRKDGSPSAPVPGTQRTPGRRPVRVSDVNQNTAPWSPAPTALLTDHYELTMLQAAVRDGTAQRRSVFEVFSRRLSAGRRYGVVAGTGRFLEGLEHFRFEGDRLEFLQRSGVIDASTAQWLADFRFSGQIDGYAEGDAWFPNSPILRIEGTFAEACVLETYVLSVLNYDSAVASAASRMTSAAGDRPCVEMGSRRAHEDAAVAAARAAAIAGFTGTSNLEAGYRYGLSTIGTAAHSFTLLHDDEEAAFRSQLDSQGLSTTLLVDTYDVEAAVRKAVELAGPELGAVRLDSGDLVVQASMVRDLLDSLGNHRTRITVTSDLDEYAIAGLAAAPVDAYGVGTRLVTGSGVPTSSMVYKLVARENRAGDLEPVAKRAAGKGSVGGRKTALRRRDTDGVATHEIVGVGTVPLDDGDDRPLMHAFVRDGQVLDGWTGPAAVERARRRHADSMAELPRAATRLSEGEAVIPTIMES</sequence>
<name>A0A5J5L143_9MICC</name>
<dbReference type="UniPathway" id="UPA00253">
    <property type="reaction ID" value="UER00457"/>
</dbReference>